<evidence type="ECO:0000256" key="6">
    <source>
        <dbReference type="ARBA" id="ARBA00023136"/>
    </source>
</evidence>
<protein>
    <recommendedName>
        <fullName evidence="7">Small-conductance mechanosensitive channel</fullName>
    </recommendedName>
</protein>
<dbReference type="InterPro" id="IPR006685">
    <property type="entry name" value="MscS_channel_2nd"/>
</dbReference>
<evidence type="ECO:0000259" key="9">
    <source>
        <dbReference type="Pfam" id="PF21082"/>
    </source>
</evidence>
<keyword evidence="7" id="KW-0406">Ion transport</keyword>
<comment type="function">
    <text evidence="7">Mechanosensitive channel that participates in the regulation of osmotic pressure changes within the cell, opening in response to stretch forces in the membrane lipid bilayer, without the need for other proteins. Contributes to normal resistance to hypoosmotic shock. Forms an ion channel of 1.0 nanosiemens conductance with a slight preference for anions.</text>
</comment>
<feature type="transmembrane region" description="Helical" evidence="7">
    <location>
        <begin position="56"/>
        <end position="82"/>
    </location>
</feature>
<evidence type="ECO:0000259" key="10">
    <source>
        <dbReference type="Pfam" id="PF21088"/>
    </source>
</evidence>
<evidence type="ECO:0000313" key="11">
    <source>
        <dbReference type="EMBL" id="MFD2097124.1"/>
    </source>
</evidence>
<dbReference type="InterPro" id="IPR023408">
    <property type="entry name" value="MscS_beta-dom_sf"/>
</dbReference>
<keyword evidence="5 7" id="KW-1133">Transmembrane helix</keyword>
<dbReference type="InterPro" id="IPR011066">
    <property type="entry name" value="MscS_channel_C_sf"/>
</dbReference>
<proteinExistence type="inferred from homology"/>
<feature type="domain" description="Mechanosensitive ion channel MscS" evidence="8">
    <location>
        <begin position="105"/>
        <end position="171"/>
    </location>
</feature>
<dbReference type="InterPro" id="IPR010920">
    <property type="entry name" value="LSM_dom_sf"/>
</dbReference>
<evidence type="ECO:0000256" key="4">
    <source>
        <dbReference type="ARBA" id="ARBA00022692"/>
    </source>
</evidence>
<feature type="domain" description="Mechanosensitive ion channel transmembrane helices 2/3" evidence="10">
    <location>
        <begin position="62"/>
        <end position="103"/>
    </location>
</feature>
<dbReference type="InterPro" id="IPR049278">
    <property type="entry name" value="MS_channel_C"/>
</dbReference>
<evidence type="ECO:0000313" key="12">
    <source>
        <dbReference type="Proteomes" id="UP001597380"/>
    </source>
</evidence>
<comment type="similarity">
    <text evidence="2 7">Belongs to the MscS (TC 1.A.23) family.</text>
</comment>
<dbReference type="Gene3D" id="2.30.30.60">
    <property type="match status" value="1"/>
</dbReference>
<keyword evidence="3" id="KW-1003">Cell membrane</keyword>
<dbReference type="SUPFAM" id="SSF82689">
    <property type="entry name" value="Mechanosensitive channel protein MscS (YggB), C-terminal domain"/>
    <property type="match status" value="1"/>
</dbReference>
<dbReference type="Pfam" id="PF21088">
    <property type="entry name" value="MS_channel_1st"/>
    <property type="match status" value="1"/>
</dbReference>
<keyword evidence="7" id="KW-0813">Transport</keyword>
<keyword evidence="12" id="KW-1185">Reference proteome</keyword>
<dbReference type="RefSeq" id="WP_345339951.1">
    <property type="nucleotide sequence ID" value="NZ_BAABLI010000012.1"/>
</dbReference>
<dbReference type="SUPFAM" id="SSF82861">
    <property type="entry name" value="Mechanosensitive channel protein MscS (YggB), transmembrane region"/>
    <property type="match status" value="1"/>
</dbReference>
<dbReference type="Pfam" id="PF05552">
    <property type="entry name" value="MS_channel_1st_1"/>
    <property type="match status" value="1"/>
</dbReference>
<dbReference type="Gene3D" id="1.10.287.1260">
    <property type="match status" value="1"/>
</dbReference>
<dbReference type="InterPro" id="IPR008910">
    <property type="entry name" value="MSC_TM_helix"/>
</dbReference>
<dbReference type="PANTHER" id="PTHR30221">
    <property type="entry name" value="SMALL-CONDUCTANCE MECHANOSENSITIVE CHANNEL"/>
    <property type="match status" value="1"/>
</dbReference>
<dbReference type="PANTHER" id="PTHR30221:SF1">
    <property type="entry name" value="SMALL-CONDUCTANCE MECHANOSENSITIVE CHANNEL"/>
    <property type="match status" value="1"/>
</dbReference>
<organism evidence="11 12">
    <name type="scientific">Corallincola platygyrae</name>
    <dbReference type="NCBI Taxonomy" id="1193278"/>
    <lineage>
        <taxon>Bacteria</taxon>
        <taxon>Pseudomonadati</taxon>
        <taxon>Pseudomonadota</taxon>
        <taxon>Gammaproteobacteria</taxon>
        <taxon>Alteromonadales</taxon>
        <taxon>Psychromonadaceae</taxon>
        <taxon>Corallincola</taxon>
    </lineage>
</organism>
<dbReference type="InterPro" id="IPR045275">
    <property type="entry name" value="MscS_archaea/bacteria_type"/>
</dbReference>
<evidence type="ECO:0000256" key="3">
    <source>
        <dbReference type="ARBA" id="ARBA00022475"/>
    </source>
</evidence>
<feature type="transmembrane region" description="Helical" evidence="7">
    <location>
        <begin position="15"/>
        <end position="35"/>
    </location>
</feature>
<keyword evidence="7" id="KW-0407">Ion channel</keyword>
<dbReference type="SUPFAM" id="SSF50182">
    <property type="entry name" value="Sm-like ribonucleoproteins"/>
    <property type="match status" value="1"/>
</dbReference>
<evidence type="ECO:0000256" key="2">
    <source>
        <dbReference type="ARBA" id="ARBA00008017"/>
    </source>
</evidence>
<comment type="subunit">
    <text evidence="7">Homoheptamer.</text>
</comment>
<dbReference type="Pfam" id="PF21082">
    <property type="entry name" value="MS_channel_3rd"/>
    <property type="match status" value="1"/>
</dbReference>
<comment type="caution">
    <text evidence="7">Lacks conserved residue(s) required for the propagation of feature annotation.</text>
</comment>
<dbReference type="InterPro" id="IPR011014">
    <property type="entry name" value="MscS_channel_TM-2"/>
</dbReference>
<sequence length="272" mass="29176">MEQIEVLIKDGQPMLLTFATNVVLAIIIFFIGRMVSGWLRGLVEKMMKARGMEATLIGFVGNLVYYAALTFTIIITLAQLGIETTSFAAVIAAAGLAIGLALQGSLSNFAAGVLIVGFRPFSKGDFVEAGGVSGAVESIQIFSTVLKTPDNKVIVVPNAQVMGGAITNYSREAKRRVDLVIGVSYGADLAQAKSIAEKVMSEHPLVINEDGFTLGVAALADSSVNLAIRCWVNTPDYWTVFFDLNEQIKKAYDEAGVEIPFPQMDLNMKQAS</sequence>
<reference evidence="12" key="1">
    <citation type="journal article" date="2019" name="Int. J. Syst. Evol. Microbiol.">
        <title>The Global Catalogue of Microorganisms (GCM) 10K type strain sequencing project: providing services to taxonomists for standard genome sequencing and annotation.</title>
        <authorList>
            <consortium name="The Broad Institute Genomics Platform"/>
            <consortium name="The Broad Institute Genome Sequencing Center for Infectious Disease"/>
            <person name="Wu L."/>
            <person name="Ma J."/>
        </authorList>
    </citation>
    <scope>NUCLEOTIDE SEQUENCE [LARGE SCALE GENOMIC DNA]</scope>
    <source>
        <strain evidence="12">CGMCC 1.10992</strain>
    </source>
</reference>
<dbReference type="InterPro" id="IPR049142">
    <property type="entry name" value="MS_channel_1st"/>
</dbReference>
<feature type="transmembrane region" description="Helical" evidence="7">
    <location>
        <begin position="88"/>
        <end position="116"/>
    </location>
</feature>
<evidence type="ECO:0000256" key="5">
    <source>
        <dbReference type="ARBA" id="ARBA00022989"/>
    </source>
</evidence>
<dbReference type="Gene3D" id="3.30.70.100">
    <property type="match status" value="1"/>
</dbReference>
<accession>A0ABW4XQI9</accession>
<keyword evidence="6 7" id="KW-0472">Membrane</keyword>
<comment type="subcellular location">
    <subcellularLocation>
        <location evidence="7">Cell inner membrane</location>
        <topology evidence="7">Multi-pass membrane protein</topology>
    </subcellularLocation>
    <subcellularLocation>
        <location evidence="1">Cell membrane</location>
        <topology evidence="1">Multi-pass membrane protein</topology>
    </subcellularLocation>
</comment>
<comment type="caution">
    <text evidence="11">The sequence shown here is derived from an EMBL/GenBank/DDBJ whole genome shotgun (WGS) entry which is preliminary data.</text>
</comment>
<evidence type="ECO:0000256" key="7">
    <source>
        <dbReference type="RuleBase" id="RU369025"/>
    </source>
</evidence>
<dbReference type="Pfam" id="PF00924">
    <property type="entry name" value="MS_channel_2nd"/>
    <property type="match status" value="1"/>
</dbReference>
<dbReference type="EMBL" id="JBHUHT010000016">
    <property type="protein sequence ID" value="MFD2097124.1"/>
    <property type="molecule type" value="Genomic_DNA"/>
</dbReference>
<dbReference type="Proteomes" id="UP001597380">
    <property type="component" value="Unassembled WGS sequence"/>
</dbReference>
<keyword evidence="4 7" id="KW-0812">Transmembrane</keyword>
<evidence type="ECO:0000259" key="8">
    <source>
        <dbReference type="Pfam" id="PF00924"/>
    </source>
</evidence>
<evidence type="ECO:0000256" key="1">
    <source>
        <dbReference type="ARBA" id="ARBA00004651"/>
    </source>
</evidence>
<gene>
    <name evidence="11" type="ORF">ACFSJ3_14100</name>
</gene>
<name>A0ABW4XQI9_9GAMM</name>
<keyword evidence="7" id="KW-0997">Cell inner membrane</keyword>
<feature type="domain" description="Mechanosensitive ion channel MscS C-terminal" evidence="9">
    <location>
        <begin position="177"/>
        <end position="259"/>
    </location>
</feature>